<evidence type="ECO:0000313" key="3">
    <source>
        <dbReference type="EMBL" id="KPV75775.1"/>
    </source>
</evidence>
<dbReference type="Proteomes" id="UP000053890">
    <property type="component" value="Unassembled WGS sequence"/>
</dbReference>
<proteinExistence type="predicted"/>
<sequence length="408" mass="45352">MRAKGDRIRQLAYCPVSQDLHGEKVHVAFECPDCGFPTHASEQRWREDPNHGRYWPRLREANEDEHDLRSGRELTEFRLPGEQPYEEAVSFGNWDVFLYTRGFPSIETERARRHVSKLLTYPITIGSVLHENSPYTLRNQRLLPEGLRSLMALRRTLHPPEKEGAAKAGLPPAPLRIFVLGARAESSLPSHVLAQLSHLFPSIPLHLVFIGPEAYIPAPAPTRSTFSSSPSPSSSADDSAAAAAASSSVYGVPSHTRIEHDGRLTVTSLRCNYSDVHDVLGPFDPYQDVFFAFSPGFGFPDELDPTKTQLETNWSAAVKSLLETKCALFCTGFSPADIERDVVALDKADGIAGEFDWLVTPGDNVFGSEKWEVAEFDPRVAVKTNWGVWGIRGKRYEVRGAQPDEVDA</sequence>
<reference evidence="3 4" key="1">
    <citation type="journal article" date="2015" name="Front. Microbiol.">
        <title>Genome sequence of the plant growth promoting endophytic yeast Rhodotorula graminis WP1.</title>
        <authorList>
            <person name="Firrincieli A."/>
            <person name="Otillar R."/>
            <person name="Salamov A."/>
            <person name="Schmutz J."/>
            <person name="Khan Z."/>
            <person name="Redman R.S."/>
            <person name="Fleck N.D."/>
            <person name="Lindquist E."/>
            <person name="Grigoriev I.V."/>
            <person name="Doty S.L."/>
        </authorList>
    </citation>
    <scope>NUCLEOTIDE SEQUENCE [LARGE SCALE GENOMIC DNA]</scope>
    <source>
        <strain evidence="3 4">WP1</strain>
    </source>
</reference>
<accession>A0A194S5J0</accession>
<dbReference type="InterPro" id="IPR046824">
    <property type="entry name" value="Mss51-like_C"/>
</dbReference>
<dbReference type="InterPro" id="IPR032717">
    <property type="entry name" value="Mss51_Znf"/>
</dbReference>
<feature type="domain" description="Mitochondrial splicing suppressor 51-like C-terminal" evidence="2">
    <location>
        <begin position="142"/>
        <end position="373"/>
    </location>
</feature>
<keyword evidence="4" id="KW-1185">Reference proteome</keyword>
<name>A0A194S5J0_RHOGW</name>
<dbReference type="OMA" id="CSEEHWA"/>
<protein>
    <submittedName>
        <fullName evidence="3">Uncharacterized protein</fullName>
    </submittedName>
</protein>
<dbReference type="RefSeq" id="XP_018271824.1">
    <property type="nucleotide sequence ID" value="XM_018412724.1"/>
</dbReference>
<dbReference type="PANTHER" id="PTHR28069:SF1">
    <property type="entry name" value="PROTEIN MSS51, MITOCHONDRIAL"/>
    <property type="match status" value="1"/>
</dbReference>
<evidence type="ECO:0000259" key="1">
    <source>
        <dbReference type="Pfam" id="PF13824"/>
    </source>
</evidence>
<evidence type="ECO:0000259" key="2">
    <source>
        <dbReference type="Pfam" id="PF20179"/>
    </source>
</evidence>
<evidence type="ECO:0000313" key="4">
    <source>
        <dbReference type="Proteomes" id="UP000053890"/>
    </source>
</evidence>
<dbReference type="AlphaFoldDB" id="A0A194S5J0"/>
<dbReference type="STRING" id="578459.A0A194S5J0"/>
<dbReference type="GeneID" id="28973173"/>
<dbReference type="Pfam" id="PF20179">
    <property type="entry name" value="MSS51_C"/>
    <property type="match status" value="1"/>
</dbReference>
<dbReference type="PANTHER" id="PTHR28069">
    <property type="entry name" value="GH20023P"/>
    <property type="match status" value="1"/>
</dbReference>
<dbReference type="Pfam" id="PF13824">
    <property type="entry name" value="zf-Mss51"/>
    <property type="match status" value="1"/>
</dbReference>
<dbReference type="EMBL" id="KQ474077">
    <property type="protein sequence ID" value="KPV75775.1"/>
    <property type="molecule type" value="Genomic_DNA"/>
</dbReference>
<feature type="domain" description="Mitochondrial splicing suppressor 51 zinc-finger" evidence="1">
    <location>
        <begin position="13"/>
        <end position="68"/>
    </location>
</feature>
<organism evidence="3 4">
    <name type="scientific">Rhodotorula graminis (strain WP1)</name>
    <dbReference type="NCBI Taxonomy" id="578459"/>
    <lineage>
        <taxon>Eukaryota</taxon>
        <taxon>Fungi</taxon>
        <taxon>Dikarya</taxon>
        <taxon>Basidiomycota</taxon>
        <taxon>Pucciniomycotina</taxon>
        <taxon>Microbotryomycetes</taxon>
        <taxon>Sporidiobolales</taxon>
        <taxon>Sporidiobolaceae</taxon>
        <taxon>Rhodotorula</taxon>
    </lineage>
</organism>
<dbReference type="OrthoDB" id="5282002at2759"/>
<gene>
    <name evidence="3" type="ORF">RHOBADRAFT_25968</name>
</gene>